<protein>
    <submittedName>
        <fullName evidence="8">Asparaginase</fullName>
        <ecNumber evidence="8">3.5.1.1</ecNumber>
    </submittedName>
</protein>
<evidence type="ECO:0000256" key="5">
    <source>
        <dbReference type="PROSITE-ProRule" id="PRU10100"/>
    </source>
</evidence>
<feature type="domain" description="L-asparaginase N-terminal" evidence="6">
    <location>
        <begin position="3"/>
        <end position="166"/>
    </location>
</feature>
<evidence type="ECO:0000259" key="7">
    <source>
        <dbReference type="Pfam" id="PF17763"/>
    </source>
</evidence>
<comment type="similarity">
    <text evidence="1">Belongs to the asparaginase 1 family.</text>
</comment>
<organism evidence="8 9">
    <name type="scientific">Gemmobacter fulvus</name>
    <dbReference type="NCBI Taxonomy" id="2840474"/>
    <lineage>
        <taxon>Bacteria</taxon>
        <taxon>Pseudomonadati</taxon>
        <taxon>Pseudomonadota</taxon>
        <taxon>Alphaproteobacteria</taxon>
        <taxon>Rhodobacterales</taxon>
        <taxon>Paracoccaceae</taxon>
        <taxon>Gemmobacter</taxon>
    </lineage>
</organism>
<dbReference type="Gene3D" id="3.40.50.40">
    <property type="match status" value="1"/>
</dbReference>
<dbReference type="EMBL" id="CP076361">
    <property type="protein sequence ID" value="QWK91414.1"/>
    <property type="molecule type" value="Genomic_DNA"/>
</dbReference>
<dbReference type="PROSITE" id="PS00144">
    <property type="entry name" value="ASN_GLN_ASE_1"/>
    <property type="match status" value="1"/>
</dbReference>
<dbReference type="PROSITE" id="PS51732">
    <property type="entry name" value="ASN_GLN_ASE_3"/>
    <property type="match status" value="1"/>
</dbReference>
<dbReference type="AlphaFoldDB" id="A0A975S1P3"/>
<dbReference type="InterPro" id="IPR036152">
    <property type="entry name" value="Asp/glu_Ase-like_sf"/>
</dbReference>
<dbReference type="RefSeq" id="WP_215503605.1">
    <property type="nucleotide sequence ID" value="NZ_CP076361.1"/>
</dbReference>
<dbReference type="Pfam" id="PF17763">
    <property type="entry name" value="Asparaginase_C"/>
    <property type="match status" value="1"/>
</dbReference>
<evidence type="ECO:0000256" key="1">
    <source>
        <dbReference type="ARBA" id="ARBA00010518"/>
    </source>
</evidence>
<dbReference type="GO" id="GO:0004067">
    <property type="term" value="F:asparaginase activity"/>
    <property type="evidence" value="ECO:0007669"/>
    <property type="project" value="UniProtKB-UniRule"/>
</dbReference>
<dbReference type="Gene3D" id="3.40.50.1170">
    <property type="entry name" value="L-asparaginase, N-terminal domain"/>
    <property type="match status" value="1"/>
</dbReference>
<evidence type="ECO:0000313" key="9">
    <source>
        <dbReference type="Proteomes" id="UP000679352"/>
    </source>
</evidence>
<feature type="active site" evidence="4">
    <location>
        <position position="12"/>
    </location>
</feature>
<dbReference type="InterPro" id="IPR027474">
    <property type="entry name" value="L-asparaginase_N"/>
</dbReference>
<dbReference type="InterPro" id="IPR040919">
    <property type="entry name" value="Asparaginase_C"/>
</dbReference>
<dbReference type="InterPro" id="IPR027473">
    <property type="entry name" value="L-asparaginase_C"/>
</dbReference>
<dbReference type="InterPro" id="IPR027475">
    <property type="entry name" value="Asparaginase/glutaminase_AS2"/>
</dbReference>
<dbReference type="Proteomes" id="UP000679352">
    <property type="component" value="Chromosome"/>
</dbReference>
<dbReference type="PANTHER" id="PTHR11707">
    <property type="entry name" value="L-ASPARAGINASE"/>
    <property type="match status" value="1"/>
</dbReference>
<evidence type="ECO:0000256" key="4">
    <source>
        <dbReference type="PROSITE-ProRule" id="PRU10099"/>
    </source>
</evidence>
<dbReference type="GO" id="GO:0006520">
    <property type="term" value="P:amino acid metabolic process"/>
    <property type="evidence" value="ECO:0007669"/>
    <property type="project" value="InterPro"/>
</dbReference>
<dbReference type="KEGG" id="gfu:KM031_05895"/>
<feature type="active site" evidence="5">
    <location>
        <position position="83"/>
    </location>
</feature>
<dbReference type="SMART" id="SM00870">
    <property type="entry name" value="Asparaginase"/>
    <property type="match status" value="1"/>
</dbReference>
<evidence type="ECO:0000256" key="3">
    <source>
        <dbReference type="PIRSR" id="PIRSR001220-2"/>
    </source>
</evidence>
<dbReference type="PANTHER" id="PTHR11707:SF28">
    <property type="entry name" value="60 KDA LYSOPHOSPHOLIPASE"/>
    <property type="match status" value="1"/>
</dbReference>
<keyword evidence="8" id="KW-0378">Hydrolase</keyword>
<proteinExistence type="inferred from homology"/>
<reference evidence="8" key="1">
    <citation type="submission" date="2021-06" db="EMBL/GenBank/DDBJ databases">
        <title>Direct submission.</title>
        <authorList>
            <person name="Lee C.-S."/>
            <person name="Jin L."/>
        </authorList>
    </citation>
    <scope>NUCLEOTIDE SEQUENCE</scope>
    <source>
        <strain evidence="8">Con5</strain>
    </source>
</reference>
<keyword evidence="9" id="KW-1185">Reference proteome</keyword>
<evidence type="ECO:0000313" key="8">
    <source>
        <dbReference type="EMBL" id="QWK91414.1"/>
    </source>
</evidence>
<sequence length="292" mass="29283">MARILVVHTGGTIGMAPGPEGLRPAAGLVEAALQALAPEALTVEVLAFDPLVDSADIGPADWNRITDAVADWQGDGVLVTHGTDTMAFTGAALSAALAGIAMPVVLCGSMTPLGMGGDAEANLALALQAVQGGQAGVWLAFAGRLMPASGLVKHHASEADAFRVVPQQSDPGPFRPRHFADLRLAILTLTPGLPASALAAMLAELDGAVLRVFGAGTMMGDPAMAAVLTAAVARGCALRAVSQCEAGGLAEGAYAAGEALWRAGVGNGGAETAEVALVRLWLALSDQRAGRG</sequence>
<accession>A0A975S1P3</accession>
<evidence type="ECO:0000259" key="6">
    <source>
        <dbReference type="Pfam" id="PF00710"/>
    </source>
</evidence>
<feature type="domain" description="Asparaginase/glutaminase C-terminal" evidence="7">
    <location>
        <begin position="184"/>
        <end position="287"/>
    </location>
</feature>
<gene>
    <name evidence="8" type="ORF">KM031_05895</name>
</gene>
<dbReference type="EC" id="3.5.1.1" evidence="8"/>
<feature type="binding site" evidence="3">
    <location>
        <position position="54"/>
    </location>
    <ligand>
        <name>substrate</name>
    </ligand>
</feature>
<dbReference type="PROSITE" id="PS00917">
    <property type="entry name" value="ASN_GLN_ASE_2"/>
    <property type="match status" value="1"/>
</dbReference>
<name>A0A975S1P3_9RHOB</name>
<dbReference type="PRINTS" id="PR00139">
    <property type="entry name" value="ASNGLNASE"/>
</dbReference>
<dbReference type="SUPFAM" id="SSF53774">
    <property type="entry name" value="Glutaminase/Asparaginase"/>
    <property type="match status" value="1"/>
</dbReference>
<dbReference type="PIRSF" id="PIRSF500176">
    <property type="entry name" value="L_ASNase"/>
    <property type="match status" value="1"/>
</dbReference>
<dbReference type="PIRSF" id="PIRSF001220">
    <property type="entry name" value="L-ASNase_gatD"/>
    <property type="match status" value="1"/>
</dbReference>
<feature type="binding site" evidence="3">
    <location>
        <begin position="83"/>
        <end position="84"/>
    </location>
    <ligand>
        <name>substrate</name>
    </ligand>
</feature>
<evidence type="ECO:0000256" key="2">
    <source>
        <dbReference type="PIRSR" id="PIRSR001220-1"/>
    </source>
</evidence>
<dbReference type="Pfam" id="PF00710">
    <property type="entry name" value="Asparaginase"/>
    <property type="match status" value="1"/>
</dbReference>
<dbReference type="InterPro" id="IPR020827">
    <property type="entry name" value="Asparaginase/glutaminase_AS1"/>
</dbReference>
<dbReference type="InterPro" id="IPR037152">
    <property type="entry name" value="L-asparaginase_N_sf"/>
</dbReference>
<dbReference type="InterPro" id="IPR006034">
    <property type="entry name" value="Asparaginase/glutaminase-like"/>
</dbReference>
<feature type="active site" description="O-isoaspartyl threonine intermediate" evidence="2">
    <location>
        <position position="12"/>
    </location>
</feature>